<evidence type="ECO:0000313" key="26">
    <source>
        <dbReference type="Proteomes" id="UP000586951"/>
    </source>
</evidence>
<evidence type="ECO:0000313" key="13">
    <source>
        <dbReference type="EMBL" id="MBC2284796.1"/>
    </source>
</evidence>
<feature type="binding site" evidence="4">
    <location>
        <begin position="8"/>
        <end position="9"/>
    </location>
    <ligand>
        <name>D-ribulose 5-phosphate</name>
        <dbReference type="ChEBI" id="CHEBI:58121"/>
    </ligand>
</feature>
<dbReference type="NCBIfam" id="TIGR01120">
    <property type="entry name" value="rpiB"/>
    <property type="match status" value="1"/>
</dbReference>
<dbReference type="EMBL" id="JAARVD010000009">
    <property type="protein sequence ID" value="MBC1798215.1"/>
    <property type="molecule type" value="Genomic_DNA"/>
</dbReference>
<feature type="active site" description="Proton acceptor" evidence="3">
    <location>
        <position position="65"/>
    </location>
</feature>
<feature type="active site" description="Proton donor" evidence="3">
    <location>
        <position position="98"/>
    </location>
</feature>
<dbReference type="Proteomes" id="UP000029844">
    <property type="component" value="Unassembled WGS sequence"/>
</dbReference>
<accession>A0A099W0G7</accession>
<evidence type="ECO:0000313" key="25">
    <source>
        <dbReference type="Proteomes" id="UP000585696"/>
    </source>
</evidence>
<dbReference type="EMBL" id="JAARXI010000005">
    <property type="protein sequence ID" value="MBC2116953.1"/>
    <property type="molecule type" value="Genomic_DNA"/>
</dbReference>
<gene>
    <name evidence="6" type="primary">rpiB</name>
    <name evidence="5" type="ORF">EP57_15165</name>
    <name evidence="6" type="ORF">HB811_14200</name>
    <name evidence="8" type="ORF">HB907_13550</name>
    <name evidence="9" type="ORF">HCA52_03040</name>
    <name evidence="10" type="ORF">HCA55_15875</name>
    <name evidence="11" type="ORF">HCB06_10040</name>
    <name evidence="12" type="ORF">HCB25_10085</name>
    <name evidence="13" type="ORF">HCB69_10435</name>
    <name evidence="14" type="ORF">HCC36_13130</name>
    <name evidence="7" type="ORF">HCI99_07455</name>
    <name evidence="15" type="ORF">HCJ81_01705</name>
</gene>
<dbReference type="Proteomes" id="UP000533953">
    <property type="component" value="Unassembled WGS sequence"/>
</dbReference>
<dbReference type="GO" id="GO:0005975">
    <property type="term" value="P:carbohydrate metabolic process"/>
    <property type="evidence" value="ECO:0007669"/>
    <property type="project" value="InterPro"/>
</dbReference>
<dbReference type="GeneID" id="58718677"/>
<dbReference type="EMBL" id="JAARRU010000004">
    <property type="protein sequence ID" value="MBC1566433.1"/>
    <property type="molecule type" value="Genomic_DNA"/>
</dbReference>
<comment type="caution">
    <text evidence="5">The sequence shown here is derived from an EMBL/GenBank/DDBJ whole genome shotgun (WGS) entry which is preliminary data.</text>
</comment>
<dbReference type="EMBL" id="JAASWV010000002">
    <property type="protein sequence ID" value="MBC2309580.1"/>
    <property type="molecule type" value="Genomic_DNA"/>
</dbReference>
<dbReference type="Proteomes" id="UP000550367">
    <property type="component" value="Unassembled WGS sequence"/>
</dbReference>
<evidence type="ECO:0000313" key="22">
    <source>
        <dbReference type="Proteomes" id="UP000548082"/>
    </source>
</evidence>
<evidence type="ECO:0000313" key="24">
    <source>
        <dbReference type="Proteomes" id="UP000565628"/>
    </source>
</evidence>
<dbReference type="EMBL" id="JAARZT010000026">
    <property type="protein sequence ID" value="MBC2294179.1"/>
    <property type="molecule type" value="Genomic_DNA"/>
</dbReference>
<evidence type="ECO:0000313" key="10">
    <source>
        <dbReference type="EMBL" id="MBC1798215.1"/>
    </source>
</evidence>
<feature type="binding site" evidence="4">
    <location>
        <position position="136"/>
    </location>
    <ligand>
        <name>D-ribulose 5-phosphate</name>
        <dbReference type="ChEBI" id="CHEBI:58121"/>
    </ligand>
</feature>
<dbReference type="AlphaFoldDB" id="A0A099W0G7"/>
<evidence type="ECO:0000313" key="8">
    <source>
        <dbReference type="EMBL" id="MBC1566433.1"/>
    </source>
</evidence>
<sequence>MKLTIGCDHGGRRLKDAIVAHLTKQHIQVADIGTYSDDSVDFPSYAEEVAHQVISGEADLGILCCGTGIGMSIAANKVAGIRAAVVSDCFSAQATREHNNSNILCLGERVVGEGLALRIVDTWLGATFGGERHERRLQMITELEQKNEM</sequence>
<dbReference type="Proteomes" id="UP000539064">
    <property type="component" value="Unassembled WGS sequence"/>
</dbReference>
<dbReference type="Proteomes" id="UP000543379">
    <property type="component" value="Unassembled WGS sequence"/>
</dbReference>
<protein>
    <submittedName>
        <fullName evidence="5 6">Ribose 5-phosphate isomerase</fullName>
        <ecNumber evidence="6">5.3.1.6</ecNumber>
    </submittedName>
</protein>
<evidence type="ECO:0000313" key="18">
    <source>
        <dbReference type="Proteomes" id="UP000533953"/>
    </source>
</evidence>
<evidence type="ECO:0000256" key="2">
    <source>
        <dbReference type="ARBA" id="ARBA00023235"/>
    </source>
</evidence>
<feature type="binding site" evidence="4">
    <location>
        <position position="99"/>
    </location>
    <ligand>
        <name>D-ribulose 5-phosphate</name>
        <dbReference type="ChEBI" id="CHEBI:58121"/>
    </ligand>
</feature>
<feature type="binding site" evidence="4">
    <location>
        <begin position="66"/>
        <end position="70"/>
    </location>
    <ligand>
        <name>D-ribulose 5-phosphate</name>
        <dbReference type="ChEBI" id="CHEBI:58121"/>
    </ligand>
</feature>
<dbReference type="EMBL" id="JNFA01000030">
    <property type="protein sequence ID" value="KGL37898.1"/>
    <property type="molecule type" value="Genomic_DNA"/>
</dbReference>
<dbReference type="PANTHER" id="PTHR43732">
    <property type="entry name" value="RIBOSE 5-PHOSPHATE ISOMERASE-RELATED"/>
    <property type="match status" value="1"/>
</dbReference>
<evidence type="ECO:0000256" key="1">
    <source>
        <dbReference type="ARBA" id="ARBA00008754"/>
    </source>
</evidence>
<dbReference type="OrthoDB" id="1778624at2"/>
<evidence type="ECO:0000313" key="21">
    <source>
        <dbReference type="Proteomes" id="UP000543379"/>
    </source>
</evidence>
<evidence type="ECO:0000313" key="16">
    <source>
        <dbReference type="Proteomes" id="UP000029844"/>
    </source>
</evidence>
<evidence type="ECO:0000256" key="3">
    <source>
        <dbReference type="PIRSR" id="PIRSR005384-1"/>
    </source>
</evidence>
<dbReference type="EMBL" id="JAASTX010000007">
    <property type="protein sequence ID" value="MBC1491661.1"/>
    <property type="molecule type" value="Genomic_DNA"/>
</dbReference>
<evidence type="ECO:0000313" key="9">
    <source>
        <dbReference type="EMBL" id="MBC1792381.1"/>
    </source>
</evidence>
<reference evidence="17 18" key="2">
    <citation type="submission" date="2020-03" db="EMBL/GenBank/DDBJ databases">
        <title>Soil Listeria distribution.</title>
        <authorList>
            <person name="Liao J."/>
            <person name="Wiedmann M."/>
        </authorList>
    </citation>
    <scope>NUCLEOTIDE SEQUENCE [LARGE SCALE GENOMIC DNA]</scope>
    <source>
        <strain evidence="15 24">FSL L7-0039</strain>
        <strain evidence="14 20">FSL L7-0051</strain>
        <strain evidence="13 25">FSL L7-0054</strain>
        <strain evidence="12 23">FSL L7-0153</strain>
        <strain evidence="11 17">FSL L7-0360</strain>
        <strain evidence="9 19">FSL L7-0978</strain>
        <strain evidence="10 22">FSL L7-0990</strain>
        <strain evidence="8 26">FSL L7-1427</strain>
        <strain evidence="7 18">FSL L7-1547</strain>
        <strain evidence="6 21">FSL L7-1816</strain>
    </source>
</reference>
<evidence type="ECO:0000313" key="5">
    <source>
        <dbReference type="EMBL" id="KGL37898.1"/>
    </source>
</evidence>
<dbReference type="Proteomes" id="UP000543005">
    <property type="component" value="Unassembled WGS sequence"/>
</dbReference>
<evidence type="ECO:0000313" key="19">
    <source>
        <dbReference type="Proteomes" id="UP000539064"/>
    </source>
</evidence>
<dbReference type="Proteomes" id="UP000548082">
    <property type="component" value="Unassembled WGS sequence"/>
</dbReference>
<dbReference type="InterPro" id="IPR004785">
    <property type="entry name" value="RpiB"/>
</dbReference>
<dbReference type="NCBIfam" id="TIGR00689">
    <property type="entry name" value="rpiB_lacA_lacB"/>
    <property type="match status" value="1"/>
</dbReference>
<dbReference type="NCBIfam" id="NF004051">
    <property type="entry name" value="PRK05571.1"/>
    <property type="match status" value="1"/>
</dbReference>
<name>A0A099W0G7_9LIST</name>
<dbReference type="EC" id="5.3.1.6" evidence="6"/>
<dbReference type="InterPro" id="IPR036569">
    <property type="entry name" value="RpiB_LacA_LacB_sf"/>
</dbReference>
<keyword evidence="2 5" id="KW-0413">Isomerase</keyword>
<dbReference type="RefSeq" id="WP_036087952.1">
    <property type="nucleotide sequence ID" value="NZ_CBCSHQ010000003.1"/>
</dbReference>
<keyword evidence="16" id="KW-1185">Reference proteome</keyword>
<dbReference type="EMBL" id="JAAROV010000004">
    <property type="protein sequence ID" value="MBC1317932.1"/>
    <property type="molecule type" value="Genomic_DNA"/>
</dbReference>
<dbReference type="PANTHER" id="PTHR43732:SF1">
    <property type="entry name" value="RIBOSE 5-PHOSPHATE ISOMERASE"/>
    <property type="match status" value="1"/>
</dbReference>
<feature type="binding site" evidence="4">
    <location>
        <position position="132"/>
    </location>
    <ligand>
        <name>D-ribulose 5-phosphate</name>
        <dbReference type="ChEBI" id="CHEBI:58121"/>
    </ligand>
</feature>
<dbReference type="Pfam" id="PF02502">
    <property type="entry name" value="LacAB_rpiB"/>
    <property type="match status" value="1"/>
</dbReference>
<evidence type="ECO:0000256" key="4">
    <source>
        <dbReference type="PIRSR" id="PIRSR005384-2"/>
    </source>
</evidence>
<dbReference type="STRING" id="1552123.EP57_15165"/>
<dbReference type="InterPro" id="IPR051812">
    <property type="entry name" value="SPI_LacAB/RpiB"/>
</dbReference>
<dbReference type="PIRSF" id="PIRSF005384">
    <property type="entry name" value="RpiB_LacA_B"/>
    <property type="match status" value="1"/>
</dbReference>
<dbReference type="eggNOG" id="COG0698">
    <property type="taxonomic scope" value="Bacteria"/>
</dbReference>
<dbReference type="Gene3D" id="3.40.1400.10">
    <property type="entry name" value="Sugar-phosphate isomerase, RpiB/LacA/LacB"/>
    <property type="match status" value="1"/>
</dbReference>
<evidence type="ECO:0000313" key="6">
    <source>
        <dbReference type="EMBL" id="MBC1317932.1"/>
    </source>
</evidence>
<proteinExistence type="inferred from homology"/>
<evidence type="ECO:0000313" key="14">
    <source>
        <dbReference type="EMBL" id="MBC2294179.1"/>
    </source>
</evidence>
<dbReference type="EMBL" id="JAARVG010000002">
    <property type="protein sequence ID" value="MBC1792381.1"/>
    <property type="molecule type" value="Genomic_DNA"/>
</dbReference>
<feature type="binding site" evidence="4">
    <location>
        <position position="109"/>
    </location>
    <ligand>
        <name>D-ribulose 5-phosphate</name>
        <dbReference type="ChEBI" id="CHEBI:58121"/>
    </ligand>
</feature>
<dbReference type="Proteomes" id="UP000585696">
    <property type="component" value="Unassembled WGS sequence"/>
</dbReference>
<reference evidence="5 16" key="1">
    <citation type="submission" date="2014-05" db="EMBL/GenBank/DDBJ databases">
        <title>Novel Listeriaceae from food processing environments.</title>
        <authorList>
            <person name="den Bakker H.C."/>
        </authorList>
    </citation>
    <scope>NUCLEOTIDE SEQUENCE [LARGE SCALE GENOMIC DNA]</scope>
    <source>
        <strain evidence="5 16">FSL A5-0281</strain>
    </source>
</reference>
<dbReference type="GO" id="GO:0004751">
    <property type="term" value="F:ribose-5-phosphate isomerase activity"/>
    <property type="evidence" value="ECO:0007669"/>
    <property type="project" value="UniProtKB-EC"/>
</dbReference>
<organism evidence="5 16">
    <name type="scientific">Listeria booriae</name>
    <dbReference type="NCBI Taxonomy" id="1552123"/>
    <lineage>
        <taxon>Bacteria</taxon>
        <taxon>Bacillati</taxon>
        <taxon>Bacillota</taxon>
        <taxon>Bacilli</taxon>
        <taxon>Bacillales</taxon>
        <taxon>Listeriaceae</taxon>
        <taxon>Listeria</taxon>
    </lineage>
</organism>
<evidence type="ECO:0000313" key="15">
    <source>
        <dbReference type="EMBL" id="MBC2309580.1"/>
    </source>
</evidence>
<evidence type="ECO:0000313" key="7">
    <source>
        <dbReference type="EMBL" id="MBC1491661.1"/>
    </source>
</evidence>
<dbReference type="EMBL" id="JAARYY010000005">
    <property type="protein sequence ID" value="MBC2244414.1"/>
    <property type="molecule type" value="Genomic_DNA"/>
</dbReference>
<evidence type="ECO:0000313" key="20">
    <source>
        <dbReference type="Proteomes" id="UP000543005"/>
    </source>
</evidence>
<dbReference type="SUPFAM" id="SSF89623">
    <property type="entry name" value="Ribose/Galactose isomerase RpiB/AlsB"/>
    <property type="match status" value="1"/>
</dbReference>
<dbReference type="Proteomes" id="UP000529446">
    <property type="component" value="Unassembled WGS sequence"/>
</dbReference>
<dbReference type="Proteomes" id="UP000565628">
    <property type="component" value="Unassembled WGS sequence"/>
</dbReference>
<evidence type="ECO:0000313" key="11">
    <source>
        <dbReference type="EMBL" id="MBC2116953.1"/>
    </source>
</evidence>
<evidence type="ECO:0000313" key="23">
    <source>
        <dbReference type="Proteomes" id="UP000550367"/>
    </source>
</evidence>
<comment type="similarity">
    <text evidence="1">Belongs to the LacAB/RpiB family.</text>
</comment>
<evidence type="ECO:0000313" key="17">
    <source>
        <dbReference type="Proteomes" id="UP000529446"/>
    </source>
</evidence>
<dbReference type="Proteomes" id="UP000586951">
    <property type="component" value="Unassembled WGS sequence"/>
</dbReference>
<evidence type="ECO:0000313" key="12">
    <source>
        <dbReference type="EMBL" id="MBC2244414.1"/>
    </source>
</evidence>
<dbReference type="InterPro" id="IPR003500">
    <property type="entry name" value="RpiB_LacA_LacB"/>
</dbReference>
<dbReference type="EMBL" id="JAARZS010000025">
    <property type="protein sequence ID" value="MBC2284796.1"/>
    <property type="molecule type" value="Genomic_DNA"/>
</dbReference>